<evidence type="ECO:0000256" key="8">
    <source>
        <dbReference type="ARBA" id="ARBA00042850"/>
    </source>
</evidence>
<dbReference type="EMBL" id="JBHFFA010000003">
    <property type="protein sequence ID" value="KAL2635541.1"/>
    <property type="molecule type" value="Genomic_DNA"/>
</dbReference>
<evidence type="ECO:0000256" key="11">
    <source>
        <dbReference type="ARBA" id="ARBA00049015"/>
    </source>
</evidence>
<evidence type="ECO:0000256" key="1">
    <source>
        <dbReference type="ARBA" id="ARBA00010702"/>
    </source>
</evidence>
<comment type="cofactor">
    <cofactor evidence="12">
        <name>Mg(2+)</name>
        <dbReference type="ChEBI" id="CHEBI:18420"/>
    </cofactor>
    <text evidence="12">Binds 2 magnesium ions per subunit.</text>
</comment>
<gene>
    <name evidence="13" type="ORF">R1flu_007020</name>
</gene>
<evidence type="ECO:0000313" key="14">
    <source>
        <dbReference type="Proteomes" id="UP001605036"/>
    </source>
</evidence>
<keyword evidence="12" id="KW-0460">Magnesium</keyword>
<dbReference type="Proteomes" id="UP001605036">
    <property type="component" value="Unassembled WGS sequence"/>
</dbReference>
<keyword evidence="3" id="KW-0378">Hydrolase</keyword>
<feature type="binding site" evidence="12">
    <location>
        <position position="47"/>
    </location>
    <ligand>
        <name>Mg(2+)</name>
        <dbReference type="ChEBI" id="CHEBI:18420"/>
        <label>1</label>
    </ligand>
</feature>
<dbReference type="InterPro" id="IPR050792">
    <property type="entry name" value="ADP-ribosylglycohydrolase"/>
</dbReference>
<evidence type="ECO:0000256" key="7">
    <source>
        <dbReference type="ARBA" id="ARBA00042722"/>
    </source>
</evidence>
<evidence type="ECO:0000256" key="10">
    <source>
        <dbReference type="ARBA" id="ARBA00043193"/>
    </source>
</evidence>
<dbReference type="Pfam" id="PF03747">
    <property type="entry name" value="ADP_ribosyl_GH"/>
    <property type="match status" value="1"/>
</dbReference>
<feature type="binding site" evidence="12">
    <location>
        <position position="48"/>
    </location>
    <ligand>
        <name>Mg(2+)</name>
        <dbReference type="ChEBI" id="CHEBI:18420"/>
        <label>1</label>
    </ligand>
</feature>
<keyword evidence="12" id="KW-0479">Metal-binding</keyword>
<proteinExistence type="inferred from homology"/>
<keyword evidence="14" id="KW-1185">Reference proteome</keyword>
<dbReference type="PANTHER" id="PTHR16222:SF24">
    <property type="entry name" value="ADP-RIBOSYLHYDROLASE ARH3"/>
    <property type="match status" value="1"/>
</dbReference>
<feature type="binding site" evidence="12">
    <location>
        <position position="315"/>
    </location>
    <ligand>
        <name>Mg(2+)</name>
        <dbReference type="ChEBI" id="CHEBI:18420"/>
        <label>1</label>
    </ligand>
</feature>
<evidence type="ECO:0000256" key="6">
    <source>
        <dbReference type="ARBA" id="ARBA00042471"/>
    </source>
</evidence>
<protein>
    <recommendedName>
        <fullName evidence="4">ADP-ribosylhydrolase ARH3</fullName>
        <ecNumber evidence="2">3.2.1.143</ecNumber>
    </recommendedName>
    <alternativeName>
        <fullName evidence="5">ADP-ribose glycohydrolase ARH3</fullName>
    </alternativeName>
    <alternativeName>
        <fullName evidence="6">ADP-ribosylhydrolase 3</fullName>
    </alternativeName>
    <alternativeName>
        <fullName evidence="9">O-acetyl-ADP-ribose deacetylase ARH3</fullName>
    </alternativeName>
    <alternativeName>
        <fullName evidence="10">Poly(ADP-ribose) glycohydrolase ARH3</fullName>
    </alternativeName>
    <alternativeName>
        <fullName evidence="8">[Protein ADP-ribosylarginine] hydrolase-like protein 2</fullName>
    </alternativeName>
    <alternativeName>
        <fullName evidence="7">[Protein ADP-ribosylserine] hydrolase</fullName>
    </alternativeName>
</protein>
<evidence type="ECO:0000256" key="12">
    <source>
        <dbReference type="PIRSR" id="PIRSR605502-1"/>
    </source>
</evidence>
<name>A0ABD1YY96_9MARC</name>
<accession>A0ABD1YY96</accession>
<reference evidence="13 14" key="1">
    <citation type="submission" date="2024-09" db="EMBL/GenBank/DDBJ databases">
        <title>Chromosome-scale assembly of Riccia fluitans.</title>
        <authorList>
            <person name="Paukszto L."/>
            <person name="Sawicki J."/>
            <person name="Karawczyk K."/>
            <person name="Piernik-Szablinska J."/>
            <person name="Szczecinska M."/>
            <person name="Mazdziarz M."/>
        </authorList>
    </citation>
    <scope>NUCLEOTIDE SEQUENCE [LARGE SCALE GENOMIC DNA]</scope>
    <source>
        <strain evidence="13">Rf_01</strain>
        <tissue evidence="13">Aerial parts of the thallus</tissue>
    </source>
</reference>
<evidence type="ECO:0000256" key="9">
    <source>
        <dbReference type="ARBA" id="ARBA00043187"/>
    </source>
</evidence>
<dbReference type="EC" id="3.2.1.143" evidence="2"/>
<dbReference type="SUPFAM" id="SSF101478">
    <property type="entry name" value="ADP-ribosylglycohydrolase"/>
    <property type="match status" value="1"/>
</dbReference>
<dbReference type="InterPro" id="IPR036705">
    <property type="entry name" value="Ribosyl_crysJ1_sf"/>
</dbReference>
<evidence type="ECO:0000256" key="5">
    <source>
        <dbReference type="ARBA" id="ARBA00042398"/>
    </source>
</evidence>
<evidence type="ECO:0000313" key="13">
    <source>
        <dbReference type="EMBL" id="KAL2635541.1"/>
    </source>
</evidence>
<dbReference type="AlphaFoldDB" id="A0ABD1YY96"/>
<feature type="binding site" evidence="12">
    <location>
        <position position="313"/>
    </location>
    <ligand>
        <name>Mg(2+)</name>
        <dbReference type="ChEBI" id="CHEBI:18420"/>
        <label>1</label>
    </ligand>
</feature>
<evidence type="ECO:0000256" key="2">
    <source>
        <dbReference type="ARBA" id="ARBA00012255"/>
    </source>
</evidence>
<comment type="caution">
    <text evidence="13">The sequence shown here is derived from an EMBL/GenBank/DDBJ whole genome shotgun (WGS) entry which is preliminary data.</text>
</comment>
<evidence type="ECO:0000256" key="3">
    <source>
        <dbReference type="ARBA" id="ARBA00022801"/>
    </source>
</evidence>
<comment type="similarity">
    <text evidence="1">Belongs to the ADP-ribosylglycohydrolase family.</text>
</comment>
<dbReference type="Gene3D" id="1.10.4080.10">
    <property type="entry name" value="ADP-ribosylation/Crystallin J1"/>
    <property type="match status" value="1"/>
</dbReference>
<dbReference type="InterPro" id="IPR005502">
    <property type="entry name" value="Ribosyl_crysJ1"/>
</dbReference>
<feature type="binding site" evidence="12">
    <location>
        <position position="316"/>
    </location>
    <ligand>
        <name>Mg(2+)</name>
        <dbReference type="ChEBI" id="CHEBI:18420"/>
        <label>1</label>
    </ligand>
</feature>
<organism evidence="13 14">
    <name type="scientific">Riccia fluitans</name>
    <dbReference type="NCBI Taxonomy" id="41844"/>
    <lineage>
        <taxon>Eukaryota</taxon>
        <taxon>Viridiplantae</taxon>
        <taxon>Streptophyta</taxon>
        <taxon>Embryophyta</taxon>
        <taxon>Marchantiophyta</taxon>
        <taxon>Marchantiopsida</taxon>
        <taxon>Marchantiidae</taxon>
        <taxon>Marchantiales</taxon>
        <taxon>Ricciaceae</taxon>
        <taxon>Riccia</taxon>
    </lineage>
</organism>
<dbReference type="PANTHER" id="PTHR16222">
    <property type="entry name" value="ADP-RIBOSYLGLYCOHYDROLASE"/>
    <property type="match status" value="1"/>
</dbReference>
<dbReference type="GO" id="GO:0004649">
    <property type="term" value="F:poly(ADP-ribose) glycohydrolase activity"/>
    <property type="evidence" value="ECO:0007669"/>
    <property type="project" value="UniProtKB-EC"/>
</dbReference>
<sequence length="418" mass="45665">MDGMGGACGDALGSAVEFMPYPTIVETYGDLGIRSFEKVYDYPGAFTDDTQMTLFTAEGLLSSILSNGDLENFQAEDAVPGLHQSYLRWLATQNEVSQSPLFKEVKDLGMLISQDKLRRRRGPGQTCRMAIKSGAVGSDHNRINVSKGCGGIMRVAPCGLIVHSAFDFLSSDQKAELAFKLGCLSAATTHTHPSGWLSAGSQAAIIAWILSGESLHSSIQKTVPLVEKEPANEETTMKIHQAQELAREFLLTFEKEEPVSIALEKHKLAVKHVETLGRGFVGEEALGIALYCALICGEDIEEGICHAVNHSGDSDSTGAITGNILGALFGEAAFPSKWTENVELVDLIREVSRDLLKVKDVHLKEKLLAKYRPPVVIRQGEEYYKNKDNLLTPPFKMPPGSKFFDWANSSQKQTCKVQ</sequence>
<feature type="binding site" evidence="12">
    <location>
        <position position="49"/>
    </location>
    <ligand>
        <name>Mg(2+)</name>
        <dbReference type="ChEBI" id="CHEBI:18420"/>
        <label>1</label>
    </ligand>
</feature>
<comment type="catalytic activity">
    <reaction evidence="11">
        <text>alpha-NAD(+) + H2O = ADP-D-ribose + nicotinamide + H(+)</text>
        <dbReference type="Rhea" id="RHEA:68792"/>
        <dbReference type="ChEBI" id="CHEBI:15377"/>
        <dbReference type="ChEBI" id="CHEBI:15378"/>
        <dbReference type="ChEBI" id="CHEBI:17154"/>
        <dbReference type="ChEBI" id="CHEBI:57967"/>
        <dbReference type="ChEBI" id="CHEBI:77017"/>
    </reaction>
</comment>
<evidence type="ECO:0000256" key="4">
    <source>
        <dbReference type="ARBA" id="ARBA00041057"/>
    </source>
</evidence>